<dbReference type="PROSITE" id="PS51379">
    <property type="entry name" value="4FE4S_FER_2"/>
    <property type="match status" value="1"/>
</dbReference>
<keyword evidence="4 8" id="KW-0560">Oxidoreductase</keyword>
<evidence type="ECO:0000259" key="7">
    <source>
        <dbReference type="PROSITE" id="PS51379"/>
    </source>
</evidence>
<dbReference type="PANTHER" id="PTHR48084">
    <property type="entry name" value="2-OXOGLUTARATE OXIDOREDUCTASE SUBUNIT KORB-RELATED"/>
    <property type="match status" value="1"/>
</dbReference>
<dbReference type="InterPro" id="IPR009014">
    <property type="entry name" value="Transketo_C/PFOR_II"/>
</dbReference>
<keyword evidence="8" id="KW-0670">Pyruvate</keyword>
<dbReference type="InterPro" id="IPR019752">
    <property type="entry name" value="Pyrv/ketoisovalerate_OxRed_cat"/>
</dbReference>
<name>A0A2M9FXC2_9PROT</name>
<dbReference type="Proteomes" id="UP000229498">
    <property type="component" value="Unassembled WGS sequence"/>
</dbReference>
<dbReference type="SUPFAM" id="SSF52518">
    <property type="entry name" value="Thiamin diphosphate-binding fold (THDP-binding)"/>
    <property type="match status" value="2"/>
</dbReference>
<dbReference type="GO" id="GO:0043805">
    <property type="term" value="F:indolepyruvate ferredoxin oxidoreductase activity"/>
    <property type="evidence" value="ECO:0007669"/>
    <property type="project" value="UniProtKB-EC"/>
</dbReference>
<keyword evidence="2" id="KW-0479">Metal-binding</keyword>
<dbReference type="NCBIfam" id="NF009589">
    <property type="entry name" value="PRK13030.1"/>
    <property type="match status" value="1"/>
</dbReference>
<dbReference type="InterPro" id="IPR046667">
    <property type="entry name" value="DUF6537"/>
</dbReference>
<dbReference type="Pfam" id="PF20169">
    <property type="entry name" value="DUF6537"/>
    <property type="match status" value="1"/>
</dbReference>
<dbReference type="SUPFAM" id="SSF53323">
    <property type="entry name" value="Pyruvate-ferredoxin oxidoreductase, PFOR, domain III"/>
    <property type="match status" value="1"/>
</dbReference>
<dbReference type="CDD" id="cd02008">
    <property type="entry name" value="TPP_IOR_alpha"/>
    <property type="match status" value="1"/>
</dbReference>
<comment type="caution">
    <text evidence="8">The sequence shown here is derived from an EMBL/GenBank/DDBJ whole genome shotgun (WGS) entry which is preliminary data.</text>
</comment>
<dbReference type="Pfam" id="PF01558">
    <property type="entry name" value="POR"/>
    <property type="match status" value="1"/>
</dbReference>
<keyword evidence="6" id="KW-0411">Iron-sulfur</keyword>
<dbReference type="PANTHER" id="PTHR48084:SF3">
    <property type="entry name" value="SUBUNIT OF PYRUVATE:FLAVODOXIN OXIDOREDUCTASE"/>
    <property type="match status" value="1"/>
</dbReference>
<evidence type="ECO:0000256" key="5">
    <source>
        <dbReference type="ARBA" id="ARBA00023004"/>
    </source>
</evidence>
<dbReference type="RefSeq" id="WP_109792930.1">
    <property type="nucleotide sequence ID" value="NZ_PHIG01000048.1"/>
</dbReference>
<keyword evidence="2" id="KW-0004">4Fe-4S</keyword>
<protein>
    <submittedName>
        <fullName evidence="8">Indolepyruvate ferredoxin oxidoreductase</fullName>
        <ecNumber evidence="8">1.2.7.8</ecNumber>
    </submittedName>
</protein>
<dbReference type="AlphaFoldDB" id="A0A2M9FXC2"/>
<accession>A0A2M9FXC2</accession>
<evidence type="ECO:0000256" key="1">
    <source>
        <dbReference type="ARBA" id="ARBA00022448"/>
    </source>
</evidence>
<organism evidence="8 9">
    <name type="scientific">Minwuia thermotolerans</name>
    <dbReference type="NCBI Taxonomy" id="2056226"/>
    <lineage>
        <taxon>Bacteria</taxon>
        <taxon>Pseudomonadati</taxon>
        <taxon>Pseudomonadota</taxon>
        <taxon>Alphaproteobacteria</taxon>
        <taxon>Minwuiales</taxon>
        <taxon>Minwuiaceae</taxon>
        <taxon>Minwuia</taxon>
    </lineage>
</organism>
<keyword evidence="5" id="KW-0408">Iron</keyword>
<dbReference type="InterPro" id="IPR002880">
    <property type="entry name" value="Pyrv_Fd/Flavodoxin_OxRdtase_N"/>
</dbReference>
<evidence type="ECO:0000256" key="6">
    <source>
        <dbReference type="ARBA" id="ARBA00023014"/>
    </source>
</evidence>
<keyword evidence="3" id="KW-0249">Electron transport</keyword>
<dbReference type="Gene3D" id="3.40.920.10">
    <property type="entry name" value="Pyruvate-ferredoxin oxidoreductase, PFOR, domain III"/>
    <property type="match status" value="1"/>
</dbReference>
<dbReference type="EMBL" id="PHIG01000048">
    <property type="protein sequence ID" value="PJK28089.1"/>
    <property type="molecule type" value="Genomic_DNA"/>
</dbReference>
<dbReference type="GO" id="GO:0044281">
    <property type="term" value="P:small molecule metabolic process"/>
    <property type="evidence" value="ECO:0007669"/>
    <property type="project" value="UniProtKB-ARBA"/>
</dbReference>
<keyword evidence="1" id="KW-0813">Transport</keyword>
<evidence type="ECO:0000256" key="4">
    <source>
        <dbReference type="ARBA" id="ARBA00023002"/>
    </source>
</evidence>
<dbReference type="GO" id="GO:0051539">
    <property type="term" value="F:4 iron, 4 sulfur cluster binding"/>
    <property type="evidence" value="ECO:0007669"/>
    <property type="project" value="UniProtKB-KW"/>
</dbReference>
<gene>
    <name evidence="8" type="ORF">CVT23_18815</name>
</gene>
<dbReference type="InterPro" id="IPR011766">
    <property type="entry name" value="TPP_enzyme_TPP-bd"/>
</dbReference>
<dbReference type="Pfam" id="PF02775">
    <property type="entry name" value="TPP_enzyme_C"/>
    <property type="match status" value="1"/>
</dbReference>
<dbReference type="EC" id="1.2.7.8" evidence="8"/>
<dbReference type="SUPFAM" id="SSF52922">
    <property type="entry name" value="TK C-terminal domain-like"/>
    <property type="match status" value="1"/>
</dbReference>
<evidence type="ECO:0000256" key="3">
    <source>
        <dbReference type="ARBA" id="ARBA00022982"/>
    </source>
</evidence>
<dbReference type="GO" id="GO:0030976">
    <property type="term" value="F:thiamine pyrophosphate binding"/>
    <property type="evidence" value="ECO:0007669"/>
    <property type="project" value="InterPro"/>
</dbReference>
<dbReference type="InterPro" id="IPR002869">
    <property type="entry name" value="Pyrv_flavodox_OxRed_cen"/>
</dbReference>
<dbReference type="InterPro" id="IPR051457">
    <property type="entry name" value="2-oxoacid:Fd_oxidoreductase"/>
</dbReference>
<dbReference type="NCBIfam" id="NF009588">
    <property type="entry name" value="PRK13029.1"/>
    <property type="match status" value="1"/>
</dbReference>
<sequence length="1169" mass="128486">MSLAEVTLDDKYELEEGRVFLTGIQALIRLPMMQRQRDVAAGLNTGCFISGYRGSPLGAYDQQLWQAKKFLEKNHIHFQPGVNEDLAATAVWGSQQTNLYPSAKYDGVFSIWYGKGPGVDRSLDVLKHMNSAGMSKHGGVLLLAGDDHGGVSSTLLHQSEHVFASAMIPVLHPANVQEYLDFGLLGWAMSRFAGVAVGFKCVSETVESAASVYIDPHRVNVTLPDIELPEGGLSIRWPDDRFKEEERLHRYKTYAAIAFARANGIDRIVIDSPKPRLGIITTGKSYLDVMQALEDLGIDEKMAADIGLRVYKVGMPWPLEPEGARHFAEGLEEVLVVEEKRALIENQIKEQLYNWREDVRPRVVGKFDENREWLFPSHGELGPTEIARAIAQRLRPVHTSPQIEDRLDFLERKQRMAAMATQAKEGEQKLERMPYFCSGCPHNTSTRVPEGSRATAGIGCHFMAVWMNRETSTYTQMGGEGTPWIGQAPFTEDKHVFANLGDGTYFHSGLLAIRASAAAGVNITYKILYNDAVAMTGGQRHDGQLTPMDIAAQVSAENITRLVVVTDEPDKYPADAFPPGTPIHHRSELDQVQKDLRDTPGCTVLIYDQTCAAEKRRRRKRGLYPDPPKRAFINTEVCEGCGDCSVKSNCVSVEPDETELGRKRKINQSSCNKDFSCVNGFCPSFVTVHGGGLRKPKRASAPAKSGNAIDDIVAGLPTPETAPLDEPVGILVTGIGGTGVLTVGALLGMAAHLEGKGSSVLDYTGLAQKNGAVMSHVRIAKRPEDIQAVRIASGGSDLVLGCDMVVAASEAALQTMDNGGTRAIVNSHLAPTAAFTLNPDLQYGPNAMQDAIRQAAGDNQTEFLDATRIATALMGDSIATNLFMLGYAYQRGQLPVGLEAIMRAIELNGVAVAMNKETFNWGRLAAHDIDRVEKAAEPTGTVVPFHKPLTDLEDIVAHRRDLLTKYQDAAYADRYEALVRRIEKADKAAGGGFTGLAEAVARNFAKLMAYKDEYEVARLYTDGTFMRRIREQFEGDYKLKFHLAPPIVSRPDPETGEIGKKEFGPWVMPLFRVLAKMKGLRGTRFDIFGRTEERRHERQLIADYEALMEEVAAKLGSANYMTALELAKLPEQIKGYGHIKERNLAQAKRKEAELLAAFRNPADASEAAE</sequence>
<keyword evidence="9" id="KW-1185">Reference proteome</keyword>
<dbReference type="InterPro" id="IPR017896">
    <property type="entry name" value="4Fe4S_Fe-S-bd"/>
</dbReference>
<dbReference type="InterPro" id="IPR029061">
    <property type="entry name" value="THDP-binding"/>
</dbReference>
<dbReference type="GO" id="GO:0045333">
    <property type="term" value="P:cellular respiration"/>
    <property type="evidence" value="ECO:0007669"/>
    <property type="project" value="UniProtKB-ARBA"/>
</dbReference>
<reference evidence="8 9" key="1">
    <citation type="submission" date="2017-11" db="EMBL/GenBank/DDBJ databases">
        <title>Draft genome sequence of Rhizobiales bacterium SY3-13.</title>
        <authorList>
            <person name="Sun C."/>
        </authorList>
    </citation>
    <scope>NUCLEOTIDE SEQUENCE [LARGE SCALE GENOMIC DNA]</scope>
    <source>
        <strain evidence="8 9">SY3-13</strain>
    </source>
</reference>
<dbReference type="OrthoDB" id="9803617at2"/>
<evidence type="ECO:0000256" key="2">
    <source>
        <dbReference type="ARBA" id="ARBA00022485"/>
    </source>
</evidence>
<evidence type="ECO:0000313" key="8">
    <source>
        <dbReference type="EMBL" id="PJK28089.1"/>
    </source>
</evidence>
<evidence type="ECO:0000313" key="9">
    <source>
        <dbReference type="Proteomes" id="UP000229498"/>
    </source>
</evidence>
<feature type="domain" description="4Fe-4S ferredoxin-type" evidence="7">
    <location>
        <begin position="629"/>
        <end position="660"/>
    </location>
</feature>
<dbReference type="CDD" id="cd07034">
    <property type="entry name" value="TPP_PYR_PFOR_IOR-alpha_like"/>
    <property type="match status" value="1"/>
</dbReference>
<dbReference type="Gene3D" id="3.40.50.970">
    <property type="match status" value="1"/>
</dbReference>
<proteinExistence type="predicted"/>